<evidence type="ECO:0000256" key="1">
    <source>
        <dbReference type="SAM" id="MobiDB-lite"/>
    </source>
</evidence>
<feature type="region of interest" description="Disordered" evidence="1">
    <location>
        <begin position="51"/>
        <end position="118"/>
    </location>
</feature>
<comment type="caution">
    <text evidence="3">The sequence shown here is derived from an EMBL/GenBank/DDBJ whole genome shotgun (WGS) entry which is preliminary data.</text>
</comment>
<dbReference type="EMBL" id="JATN01000322">
    <property type="protein sequence ID" value="EUC55781.1"/>
    <property type="molecule type" value="Genomic_DNA"/>
</dbReference>
<dbReference type="Proteomes" id="UP000030108">
    <property type="component" value="Unassembled WGS sequence"/>
</dbReference>
<feature type="compositionally biased region" description="Basic residues" evidence="1">
    <location>
        <begin position="99"/>
        <end position="112"/>
    </location>
</feature>
<feature type="compositionally biased region" description="Basic and acidic residues" evidence="1">
    <location>
        <begin position="53"/>
        <end position="65"/>
    </location>
</feature>
<accession>X8J3D0</accession>
<name>X8J3D0_9AGAM</name>
<evidence type="ECO:0000313" key="4">
    <source>
        <dbReference type="Proteomes" id="UP000030108"/>
    </source>
</evidence>
<evidence type="ECO:0000256" key="2">
    <source>
        <dbReference type="SAM" id="SignalP"/>
    </source>
</evidence>
<feature type="compositionally biased region" description="Basic and acidic residues" evidence="1">
    <location>
        <begin position="87"/>
        <end position="98"/>
    </location>
</feature>
<feature type="signal peptide" evidence="2">
    <location>
        <begin position="1"/>
        <end position="21"/>
    </location>
</feature>
<gene>
    <name evidence="3" type="ORF">RSOL_135500</name>
</gene>
<protein>
    <recommendedName>
        <fullName evidence="5">Transmembrane protein</fullName>
    </recommendedName>
</protein>
<evidence type="ECO:0008006" key="5">
    <source>
        <dbReference type="Google" id="ProtNLM"/>
    </source>
</evidence>
<organism evidence="3 4">
    <name type="scientific">Rhizoctonia solani AG-3 Rhs1AP</name>
    <dbReference type="NCBI Taxonomy" id="1086054"/>
    <lineage>
        <taxon>Eukaryota</taxon>
        <taxon>Fungi</taxon>
        <taxon>Dikarya</taxon>
        <taxon>Basidiomycota</taxon>
        <taxon>Agaricomycotina</taxon>
        <taxon>Agaricomycetes</taxon>
        <taxon>Cantharellales</taxon>
        <taxon>Ceratobasidiaceae</taxon>
        <taxon>Rhizoctonia</taxon>
    </lineage>
</organism>
<proteinExistence type="predicted"/>
<feature type="non-terminal residue" evidence="3">
    <location>
        <position position="118"/>
    </location>
</feature>
<dbReference type="AlphaFoldDB" id="X8J3D0"/>
<evidence type="ECO:0000313" key="3">
    <source>
        <dbReference type="EMBL" id="EUC55781.1"/>
    </source>
</evidence>
<feature type="chain" id="PRO_5004987063" description="Transmembrane protein" evidence="2">
    <location>
        <begin position="22"/>
        <end position="118"/>
    </location>
</feature>
<reference evidence="4" key="1">
    <citation type="journal article" date="2014" name="Genome Announc.">
        <title>Draft genome sequence of the plant-pathogenic soil fungus Rhizoctonia solani anastomosis group 3 strain Rhs1AP.</title>
        <authorList>
            <person name="Cubeta M.A."/>
            <person name="Thomas E."/>
            <person name="Dean R.A."/>
            <person name="Jabaji S."/>
            <person name="Neate S.M."/>
            <person name="Tavantzis S."/>
            <person name="Toda T."/>
            <person name="Vilgalys R."/>
            <person name="Bharathan N."/>
            <person name="Fedorova-Abrams N."/>
            <person name="Pakala S.B."/>
            <person name="Pakala S.M."/>
            <person name="Zafar N."/>
            <person name="Joardar V."/>
            <person name="Losada L."/>
            <person name="Nierman W.C."/>
        </authorList>
    </citation>
    <scope>NUCLEOTIDE SEQUENCE [LARGE SCALE GENOMIC DNA]</scope>
    <source>
        <strain evidence="4">AG-3</strain>
    </source>
</reference>
<sequence>MVSFKLTTFLVTLTISLGAYAALNTDKVTSARNPQAIEHLAGEKVNVGFKGSKRADFEQKGGREGRKFRKSRNGGMGGMGDMDDMEVLGRKERQVPKERKGRKDRGFRRRPTHREEEN</sequence>
<keyword evidence="2" id="KW-0732">Signal</keyword>